<dbReference type="Proteomes" id="UP000887581">
    <property type="component" value="Unplaced"/>
</dbReference>
<evidence type="ECO:0000313" key="3">
    <source>
        <dbReference type="WBParaSite" id="sdigi.contig285.g7055.t1"/>
    </source>
</evidence>
<name>A0A915PSN4_9BILA</name>
<evidence type="ECO:0000256" key="1">
    <source>
        <dbReference type="SAM" id="MobiDB-lite"/>
    </source>
</evidence>
<feature type="region of interest" description="Disordered" evidence="1">
    <location>
        <begin position="1"/>
        <end position="25"/>
    </location>
</feature>
<keyword evidence="2" id="KW-1185">Reference proteome</keyword>
<dbReference type="WBParaSite" id="sdigi.contig285.g7055.t1">
    <property type="protein sequence ID" value="sdigi.contig285.g7055.t1"/>
    <property type="gene ID" value="sdigi.contig285.g7055"/>
</dbReference>
<protein>
    <submittedName>
        <fullName evidence="3">Uncharacterized protein</fullName>
    </submittedName>
</protein>
<dbReference type="AlphaFoldDB" id="A0A915PSN4"/>
<sequence length="206" mass="24206">MECVKHTTSSSEKYSKRSSEKRLNRERALIGTGRSTNQWMVDPPINGSIGRQVLRNIKVINNFQGKRRGRESSAEERRNGYRSMKWEWERKSEPFSRTCLAIVSMDGRKGREETTRWKAWESGRRGREEPAFGFSSPPLPSDLETRRETLEGHFVHPPTIQVVWLYLDYILQQQRPRCCRCDTEMVDIVDSDSSGRRDQENRRLRV</sequence>
<evidence type="ECO:0000313" key="2">
    <source>
        <dbReference type="Proteomes" id="UP000887581"/>
    </source>
</evidence>
<feature type="compositionally biased region" description="Basic and acidic residues" evidence="1">
    <location>
        <begin position="13"/>
        <end position="25"/>
    </location>
</feature>
<proteinExistence type="predicted"/>
<accession>A0A915PSN4</accession>
<reference evidence="3" key="1">
    <citation type="submission" date="2022-11" db="UniProtKB">
        <authorList>
            <consortium name="WormBaseParasite"/>
        </authorList>
    </citation>
    <scope>IDENTIFICATION</scope>
</reference>
<organism evidence="2 3">
    <name type="scientific">Setaria digitata</name>
    <dbReference type="NCBI Taxonomy" id="48799"/>
    <lineage>
        <taxon>Eukaryota</taxon>
        <taxon>Metazoa</taxon>
        <taxon>Ecdysozoa</taxon>
        <taxon>Nematoda</taxon>
        <taxon>Chromadorea</taxon>
        <taxon>Rhabditida</taxon>
        <taxon>Spirurina</taxon>
        <taxon>Spiruromorpha</taxon>
        <taxon>Filarioidea</taxon>
        <taxon>Setariidae</taxon>
        <taxon>Setaria</taxon>
    </lineage>
</organism>